<name>B5YD01_DICT6</name>
<dbReference type="AlphaFoldDB" id="B5YD01"/>
<dbReference type="EMBL" id="CP001146">
    <property type="protein sequence ID" value="ACI19204.1"/>
    <property type="molecule type" value="Genomic_DNA"/>
</dbReference>
<dbReference type="PaxDb" id="309799-DICTH_0527"/>
<evidence type="ECO:0000313" key="2">
    <source>
        <dbReference type="Proteomes" id="UP000001733"/>
    </source>
</evidence>
<keyword evidence="2" id="KW-1185">Reference proteome</keyword>
<protein>
    <submittedName>
        <fullName evidence="1">Uncharacterized protein</fullName>
    </submittedName>
</protein>
<dbReference type="RefSeq" id="WP_012547836.1">
    <property type="nucleotide sequence ID" value="NC_011297.1"/>
</dbReference>
<dbReference type="KEGG" id="dth:DICTH_0527"/>
<evidence type="ECO:0000313" key="1">
    <source>
        <dbReference type="EMBL" id="ACI19204.1"/>
    </source>
</evidence>
<proteinExistence type="predicted"/>
<gene>
    <name evidence="1" type="ordered locus">DICTH_0527</name>
</gene>
<reference evidence="1 2" key="1">
    <citation type="journal article" date="2014" name="Genome Announc.">
        <title>Complete Genome Sequence of the Extreme Thermophile Dictyoglomus thermophilum H-6-12.</title>
        <authorList>
            <person name="Coil D.A."/>
            <person name="Badger J.H."/>
            <person name="Forberger H.C."/>
            <person name="Riggs F."/>
            <person name="Madupu R."/>
            <person name="Fedorova N."/>
            <person name="Ward N."/>
            <person name="Robb F.T."/>
            <person name="Eisen J.A."/>
        </authorList>
    </citation>
    <scope>NUCLEOTIDE SEQUENCE [LARGE SCALE GENOMIC DNA]</scope>
    <source>
        <strain evidence="2">ATCC 35947 / DSM 3960 / H-6-12</strain>
    </source>
</reference>
<dbReference type="STRING" id="309799.DICTH_0527"/>
<organism evidence="1 2">
    <name type="scientific">Dictyoglomus thermophilum (strain ATCC 35947 / DSM 3960 / H-6-12)</name>
    <dbReference type="NCBI Taxonomy" id="309799"/>
    <lineage>
        <taxon>Bacteria</taxon>
        <taxon>Pseudomonadati</taxon>
        <taxon>Dictyoglomota</taxon>
        <taxon>Dictyoglomia</taxon>
        <taxon>Dictyoglomales</taxon>
        <taxon>Dictyoglomaceae</taxon>
        <taxon>Dictyoglomus</taxon>
    </lineage>
</organism>
<dbReference type="HOGENOM" id="CLU_2045930_0_0_0"/>
<sequence>MLREYYKKYMEPAKDYIENTSKLYEERLFVAAQIYGDRIDFAKDYHCVIKIGEKIVQPIENESLKKDVAELTDKWPYSPAYKATNLYVFPTSEILRDAKVEIILIGDEEYIFKADLSKLK</sequence>
<accession>B5YD01</accession>
<dbReference type="Proteomes" id="UP000001733">
    <property type="component" value="Chromosome"/>
</dbReference>